<feature type="domain" description="DUF4114" evidence="3">
    <location>
        <begin position="310"/>
        <end position="396"/>
    </location>
</feature>
<accession>A0ABX1X0F4</accession>
<evidence type="ECO:0000313" key="6">
    <source>
        <dbReference type="Proteomes" id="UP000732105"/>
    </source>
</evidence>
<evidence type="ECO:0000259" key="3">
    <source>
        <dbReference type="Pfam" id="PF13448"/>
    </source>
</evidence>
<evidence type="ECO:0000259" key="4">
    <source>
        <dbReference type="Pfam" id="PF16130"/>
    </source>
</evidence>
<dbReference type="Pfam" id="PF16130">
    <property type="entry name" value="DUF4842"/>
    <property type="match status" value="1"/>
</dbReference>
<dbReference type="PROSITE" id="PS51257">
    <property type="entry name" value="PROKAR_LIPOPROTEIN"/>
    <property type="match status" value="1"/>
</dbReference>
<feature type="chain" id="PRO_5045657676" evidence="2">
    <location>
        <begin position="23"/>
        <end position="702"/>
    </location>
</feature>
<feature type="signal peptide" evidence="2">
    <location>
        <begin position="1"/>
        <end position="22"/>
    </location>
</feature>
<reference evidence="5 6" key="1">
    <citation type="submission" date="2018-12" db="EMBL/GenBank/DDBJ databases">
        <title>Marinifilum JC070 sp. nov., a marine bacterium isolated from Yongle Blue Hole in the South China Sea.</title>
        <authorList>
            <person name="Fu T."/>
        </authorList>
    </citation>
    <scope>NUCLEOTIDE SEQUENCE [LARGE SCALE GENOMIC DNA]</scope>
    <source>
        <strain evidence="5 6">JC070</strain>
    </source>
</reference>
<evidence type="ECO:0000313" key="5">
    <source>
        <dbReference type="EMBL" id="NOU61779.1"/>
    </source>
</evidence>
<name>A0ABX1X0F4_9BACT</name>
<proteinExistence type="predicted"/>
<dbReference type="Pfam" id="PF13448">
    <property type="entry name" value="DUF4114"/>
    <property type="match status" value="1"/>
</dbReference>
<sequence length="702" mass="78632">MRLLKFTLWYFFAICVSIGFYACSDDGTDDNGTVDPPEQPGKYAGFDFKTTQEYDIRLTASSATNTAIDGVYIELFTEKPIDTAGLFVPNYEKVRFFKGLTNPNGYLECKLNPPASADSLYVLTYHIGLPQLTTVALESEIINIELGGDIASKSTTKTSVKVDEIPDVDEDNGYYILGDWGKKGKPEYLEAEDDEITNDFLERVNASVPETKPLTETHPEYLENSDDGNIVMVENGEVWVTFVHEGAGWKNALGYYTYPTENPPASVDDIEDMTIIFPNVSMGNKDEIQSGNKVQLLYLNQEEEEYEKLFPAGRTIGWFLVAHGWQDGKREVDEGVYTHYSNIYLNIEETEDLQKHNIVLFDDDTERFVLAFEDVARNSSACDNDFNDAVFYATFNPITAVQKEDYQAIDDENDDTDNDGTSDEFDEYPEDPTKAFNNYYVAENEFGTLAFEDLWPAKGDYDFNDLVVAYNFNQITNSDNNVVEIQAKMQVRAIGASKKNAFGFSLDVAPNAVASVTGQQITGNYLNIASNGTENGQSKATIICFDDPYNIIEHPGGGSGVNTSPSAPYATPETMEMVIVMSEPVQMDNIGTPPFNPFIIVDQERAMEVHLPNHEPTDLADQNMFGSYDDDSNAGAAKYYVSDQFLPWAINLPVTFDYPAEKKSILNTYNHFDSWASSNGELNKDWYMDESGYRNSSNIYSK</sequence>
<feature type="domain" description="DUF4842" evidence="4">
    <location>
        <begin position="480"/>
        <end position="687"/>
    </location>
</feature>
<dbReference type="NCBIfam" id="TIGR04456">
    <property type="entry name" value="LruC_dom"/>
    <property type="match status" value="1"/>
</dbReference>
<dbReference type="EMBL" id="RZNH01000042">
    <property type="protein sequence ID" value="NOU61779.1"/>
    <property type="molecule type" value="Genomic_DNA"/>
</dbReference>
<organism evidence="5 6">
    <name type="scientific">Marinifilum caeruleilacunae</name>
    <dbReference type="NCBI Taxonomy" id="2499076"/>
    <lineage>
        <taxon>Bacteria</taxon>
        <taxon>Pseudomonadati</taxon>
        <taxon>Bacteroidota</taxon>
        <taxon>Bacteroidia</taxon>
        <taxon>Marinilabiliales</taxon>
        <taxon>Marinifilaceae</taxon>
    </lineage>
</organism>
<dbReference type="InterPro" id="IPR032295">
    <property type="entry name" value="DUF4842"/>
</dbReference>
<dbReference type="RefSeq" id="WP_171597038.1">
    <property type="nucleotide sequence ID" value="NZ_RZNH01000042.1"/>
</dbReference>
<evidence type="ECO:0000256" key="2">
    <source>
        <dbReference type="SAM" id="SignalP"/>
    </source>
</evidence>
<evidence type="ECO:0000256" key="1">
    <source>
        <dbReference type="SAM" id="MobiDB-lite"/>
    </source>
</evidence>
<dbReference type="Proteomes" id="UP000732105">
    <property type="component" value="Unassembled WGS sequence"/>
</dbReference>
<dbReference type="InterPro" id="IPR031025">
    <property type="entry name" value="LruC_dom"/>
</dbReference>
<keyword evidence="2" id="KW-0732">Signal</keyword>
<comment type="caution">
    <text evidence="5">The sequence shown here is derived from an EMBL/GenBank/DDBJ whole genome shotgun (WGS) entry which is preliminary data.</text>
</comment>
<dbReference type="InterPro" id="IPR025193">
    <property type="entry name" value="DUF4114"/>
</dbReference>
<protein>
    <submittedName>
        <fullName evidence="5">LruC domain-containing protein</fullName>
    </submittedName>
</protein>
<gene>
    <name evidence="5" type="ORF">ELS83_18445</name>
</gene>
<keyword evidence="6" id="KW-1185">Reference proteome</keyword>
<feature type="region of interest" description="Disordered" evidence="1">
    <location>
        <begin position="410"/>
        <end position="430"/>
    </location>
</feature>